<feature type="region of interest" description="Disordered" evidence="1">
    <location>
        <begin position="260"/>
        <end position="285"/>
    </location>
</feature>
<feature type="compositionally biased region" description="Basic residues" evidence="1">
    <location>
        <begin position="268"/>
        <end position="278"/>
    </location>
</feature>
<feature type="compositionally biased region" description="Basic and acidic residues" evidence="1">
    <location>
        <begin position="23"/>
        <end position="32"/>
    </location>
</feature>
<feature type="region of interest" description="Disordered" evidence="1">
    <location>
        <begin position="797"/>
        <end position="842"/>
    </location>
</feature>
<feature type="region of interest" description="Disordered" evidence="1">
    <location>
        <begin position="96"/>
        <end position="116"/>
    </location>
</feature>
<feature type="compositionally biased region" description="Gly residues" evidence="1">
    <location>
        <begin position="805"/>
        <end position="819"/>
    </location>
</feature>
<proteinExistence type="predicted"/>
<evidence type="ECO:0000313" key="3">
    <source>
        <dbReference type="Proteomes" id="UP001172155"/>
    </source>
</evidence>
<evidence type="ECO:0000256" key="1">
    <source>
        <dbReference type="SAM" id="MobiDB-lite"/>
    </source>
</evidence>
<dbReference type="AlphaFoldDB" id="A0AA40EIW9"/>
<sequence length="842" mass="92297">MLALGVPAPAPTPTPAAAGHAGAHPDKTERIKGFITRVTGSQSHAQLPHSKKSQQPTYGPILPLTEDLLKRLMGAALTQKERHFETKLALKTRYNEREDNSHLAEPSVHPLTRPFPQAFPSQPLPIYYILKDPRFDIREFLPLPAGSEATDTYIYSPSEYPSSEDPTSERWEDHDLQALQYPPQSEELLQPTVFKPTDNFTGRAADELSYMSDYPSPSHLHSNAMTFEVVPGPQPEQRATQGEPREPAAVADDKAIHGNFIPVSHSHSNSRGRNKHKSQSSSYETVLRLSLTDEQVDKITSVLSNEDDTGPTRERGSGQRDKEIRTPQSITRSRSPEKMGQGKTSSGLRRARSPNKRLLGGKTGSGNTIESYGAYEFEPEGNDAGNSPSNTQSLSPSKSTTLRSAMKQSSSMMSRSPSPQRGHRAPPAPIDTKIARQHAAQSVERKHHHHGIGPYIVNRPPFESRGAATTAVHFAQSSHSQASSSHYSPHLSRYPSHVSPLRVGRLKHITASGSPDDLPLVPELGSYTVPQAEASPSTSNPTSSLLFSRFPRERKTSKTLIGHNGWLEQTSKSGLAGLVDEPKKTSFFDTVLKKAKGIMTGDSSNDKGKGPAPPRALAISLTPREQSIVTNELEFALNCALEIYLTSQFNAGRLDAGHLKRVAEAWHAKGRPRVVGFRYDLETQLELVRLHVQEFKFYGHATATRAAVLGVLDMATTNARCLRVRTFCQPDTVLAKWLLDAQAVFNLVGGGGEEQWLLVEVTAFYKAAVERENEGVKAAERERLEGERLRHVKSVSGEKWNKTTPGGGGRGGGGSGGQGVIRRTASHSGLRMDPTEYEEEYI</sequence>
<dbReference type="Proteomes" id="UP001172155">
    <property type="component" value="Unassembled WGS sequence"/>
</dbReference>
<keyword evidence="3" id="KW-1185">Reference proteome</keyword>
<accession>A0AA40EIW9</accession>
<comment type="caution">
    <text evidence="2">The sequence shown here is derived from an EMBL/GenBank/DDBJ whole genome shotgun (WGS) entry which is preliminary data.</text>
</comment>
<dbReference type="EMBL" id="JAUKUD010000006">
    <property type="protein sequence ID" value="KAK0740169.1"/>
    <property type="molecule type" value="Genomic_DNA"/>
</dbReference>
<feature type="region of interest" description="Disordered" evidence="1">
    <location>
        <begin position="1"/>
        <end position="59"/>
    </location>
</feature>
<feature type="compositionally biased region" description="Low complexity" evidence="1">
    <location>
        <begin position="408"/>
        <end position="420"/>
    </location>
</feature>
<evidence type="ECO:0000313" key="2">
    <source>
        <dbReference type="EMBL" id="KAK0740169.1"/>
    </source>
</evidence>
<gene>
    <name evidence="2" type="ORF">B0T18DRAFT_393047</name>
</gene>
<feature type="compositionally biased region" description="Low complexity" evidence="1">
    <location>
        <begin position="475"/>
        <end position="494"/>
    </location>
</feature>
<reference evidence="2" key="1">
    <citation type="submission" date="2023-06" db="EMBL/GenBank/DDBJ databases">
        <title>Genome-scale phylogeny and comparative genomics of the fungal order Sordariales.</title>
        <authorList>
            <consortium name="Lawrence Berkeley National Laboratory"/>
            <person name="Hensen N."/>
            <person name="Bonometti L."/>
            <person name="Westerberg I."/>
            <person name="Brannstrom I.O."/>
            <person name="Guillou S."/>
            <person name="Cros-Aarteil S."/>
            <person name="Calhoun S."/>
            <person name="Haridas S."/>
            <person name="Kuo A."/>
            <person name="Mondo S."/>
            <person name="Pangilinan J."/>
            <person name="Riley R."/>
            <person name="LaButti K."/>
            <person name="Andreopoulos B."/>
            <person name="Lipzen A."/>
            <person name="Chen C."/>
            <person name="Yanf M."/>
            <person name="Daum C."/>
            <person name="Ng V."/>
            <person name="Clum A."/>
            <person name="Steindorff A."/>
            <person name="Ohm R."/>
            <person name="Martin F."/>
            <person name="Silar P."/>
            <person name="Natvig D."/>
            <person name="Lalanne C."/>
            <person name="Gautier V."/>
            <person name="Ament-velasquez S.L."/>
            <person name="Kruys A."/>
            <person name="Hutchinson M.I."/>
            <person name="Powell A.J."/>
            <person name="Barry K."/>
            <person name="Miller A.N."/>
            <person name="Grigoriev I.V."/>
            <person name="Debuchy R."/>
            <person name="Gladieux P."/>
            <person name="Thoren M.H."/>
            <person name="Johannesson H."/>
        </authorList>
    </citation>
    <scope>NUCLEOTIDE SEQUENCE</scope>
    <source>
        <strain evidence="2">SMH3187-1</strain>
    </source>
</reference>
<feature type="region of interest" description="Disordered" evidence="1">
    <location>
        <begin position="300"/>
        <end position="494"/>
    </location>
</feature>
<name>A0AA40EIW9_9PEZI</name>
<feature type="compositionally biased region" description="Basic and acidic residues" evidence="1">
    <location>
        <begin position="310"/>
        <end position="325"/>
    </location>
</feature>
<protein>
    <submittedName>
        <fullName evidence="2">Uncharacterized protein</fullName>
    </submittedName>
</protein>
<feature type="compositionally biased region" description="Polar residues" evidence="1">
    <location>
        <begin position="384"/>
        <end position="407"/>
    </location>
</feature>
<feature type="region of interest" description="Disordered" evidence="1">
    <location>
        <begin position="230"/>
        <end position="249"/>
    </location>
</feature>
<organism evidence="2 3">
    <name type="scientific">Schizothecium vesticola</name>
    <dbReference type="NCBI Taxonomy" id="314040"/>
    <lineage>
        <taxon>Eukaryota</taxon>
        <taxon>Fungi</taxon>
        <taxon>Dikarya</taxon>
        <taxon>Ascomycota</taxon>
        <taxon>Pezizomycotina</taxon>
        <taxon>Sordariomycetes</taxon>
        <taxon>Sordariomycetidae</taxon>
        <taxon>Sordariales</taxon>
        <taxon>Schizotheciaceae</taxon>
        <taxon>Schizothecium</taxon>
    </lineage>
</organism>